<keyword evidence="1" id="KW-0472">Membrane</keyword>
<feature type="transmembrane region" description="Helical" evidence="1">
    <location>
        <begin position="119"/>
        <end position="140"/>
    </location>
</feature>
<dbReference type="InterPro" id="IPR018580">
    <property type="entry name" value="Uncharacterised_YfhO"/>
</dbReference>
<keyword evidence="1" id="KW-1133">Transmembrane helix</keyword>
<dbReference type="PANTHER" id="PTHR38454">
    <property type="entry name" value="INTEGRAL MEMBRANE PROTEIN-RELATED"/>
    <property type="match status" value="1"/>
</dbReference>
<gene>
    <name evidence="2" type="ORF">GEAMG1_0362</name>
</gene>
<dbReference type="Proteomes" id="UP001295463">
    <property type="component" value="Chromosome"/>
</dbReference>
<proteinExistence type="predicted"/>
<feature type="transmembrane region" description="Helical" evidence="1">
    <location>
        <begin position="390"/>
        <end position="407"/>
    </location>
</feature>
<dbReference type="RefSeq" id="WP_305731137.1">
    <property type="nucleotide sequence ID" value="NZ_OW150024.1"/>
</dbReference>
<feature type="transmembrane region" description="Helical" evidence="1">
    <location>
        <begin position="776"/>
        <end position="794"/>
    </location>
</feature>
<feature type="transmembrane region" description="Helical" evidence="1">
    <location>
        <begin position="349"/>
        <end position="370"/>
    </location>
</feature>
<feature type="transmembrane region" description="Helical" evidence="1">
    <location>
        <begin position="87"/>
        <end position="112"/>
    </location>
</feature>
<dbReference type="EMBL" id="OW150024">
    <property type="protein sequence ID" value="CAH2030184.1"/>
    <property type="molecule type" value="Genomic_DNA"/>
</dbReference>
<reference evidence="2 3" key="1">
    <citation type="submission" date="2022-03" db="EMBL/GenBank/DDBJ databases">
        <authorList>
            <person name="Koch H."/>
        </authorList>
    </citation>
    <scope>NUCLEOTIDE SEQUENCE [LARGE SCALE GENOMIC DNA]</scope>
    <source>
        <strain evidence="2 3">G1</strain>
    </source>
</reference>
<keyword evidence="1" id="KW-0812">Transmembrane</keyword>
<dbReference type="PANTHER" id="PTHR38454:SF1">
    <property type="entry name" value="INTEGRAL MEMBRANE PROTEIN"/>
    <property type="match status" value="1"/>
</dbReference>
<organism evidence="2 3">
    <name type="scientific">Trichlorobacter ammonificans</name>
    <dbReference type="NCBI Taxonomy" id="2916410"/>
    <lineage>
        <taxon>Bacteria</taxon>
        <taxon>Pseudomonadati</taxon>
        <taxon>Thermodesulfobacteriota</taxon>
        <taxon>Desulfuromonadia</taxon>
        <taxon>Geobacterales</taxon>
        <taxon>Geobacteraceae</taxon>
        <taxon>Trichlorobacter</taxon>
    </lineage>
</organism>
<feature type="transmembrane region" description="Helical" evidence="1">
    <location>
        <begin position="427"/>
        <end position="449"/>
    </location>
</feature>
<protein>
    <submittedName>
        <fullName evidence="2">Membrane protein YfhO</fullName>
    </submittedName>
</protein>
<accession>A0ABN8HGD2</accession>
<feature type="transmembrane region" description="Helical" evidence="1">
    <location>
        <begin position="317"/>
        <end position="337"/>
    </location>
</feature>
<feature type="transmembrane region" description="Helical" evidence="1">
    <location>
        <begin position="199"/>
        <end position="220"/>
    </location>
</feature>
<evidence type="ECO:0000313" key="2">
    <source>
        <dbReference type="EMBL" id="CAH2030184.1"/>
    </source>
</evidence>
<keyword evidence="3" id="KW-1185">Reference proteome</keyword>
<dbReference type="Pfam" id="PF09586">
    <property type="entry name" value="YfhO"/>
    <property type="match status" value="1"/>
</dbReference>
<feature type="transmembrane region" description="Helical" evidence="1">
    <location>
        <begin position="232"/>
        <end position="254"/>
    </location>
</feature>
<evidence type="ECO:0000313" key="3">
    <source>
        <dbReference type="Proteomes" id="UP001295463"/>
    </source>
</evidence>
<name>A0ABN8HGD2_9BACT</name>
<sequence length="806" mass="89460">MKDRALNWPPLMFLLLLMVALFSGILFTDRIVRAPDILNEFYWGVYNAYGAPLWSMLKLNLANAGWDPYINGGHTNDGGMVSTQFLYLYRLIFGLIPAPASVAWFMVLHLFLGGAGTFYYCRLVGCSRTAALLGALVFALCTENVSLINAGHVMKIATIAHAPWVFYFLEKGFRDRRWFPYLCAGLVLAFQFFNTHWQIAFYTCLAVGGYVIIRLLAGLCSGESTAATGRTLLMSSVMTLFFLAAAAISLAPLASWSTDTNRGAHSGANQGKGGLDRDEAMMWSLPPEETAAFLVPGLFGLSRQEGGDMPRPGHTYYWGRMVFTQTASYFGLLPWLLLPLPLIFRRDRITLAALAAVAGGILFAMGKYTPLYQLLYDWLPGIDRFRVPKMILFITALGLAVLAARGLDLLRDDDIRRSPKLKGWFRWLLAIPLLLAALLLTEKLAGGWLRGELMELLTRPTRYQAGVELATQRWLNLERETGLALALASLQVLLLLAAAKRYLSVGVATLALLALFTADLWRVNHSFLVLTDPPQRTEQSLTPAMRWLKGQTGSSGNGVPVYRVLPLGDLDPMRFAAARLPVLYTSNAVQKRRWQEYLDRVTFTNRLPDLMNVRWLVCTEPVLAQITPHLGEAYRIVFREGGEVILENRGVLPKAWLVPTARVAADPTERLNLLTAPSFDPARQALVETTPQVSLDGTASGTVRLERLEAERISLATDAAAAGLLVLGEKYHQGWRATVDGAPVPVVAVNHILRGIYLPPGSHRVEFSFAPLPYRIGRGITLAAFTFFALAALWEWRRRRRGSRAD</sequence>
<feature type="transmembrane region" description="Helical" evidence="1">
    <location>
        <begin position="152"/>
        <end position="169"/>
    </location>
</feature>
<evidence type="ECO:0000256" key="1">
    <source>
        <dbReference type="SAM" id="Phobius"/>
    </source>
</evidence>